<keyword evidence="3" id="KW-1185">Reference proteome</keyword>
<dbReference type="OrthoDB" id="359403at2157"/>
<dbReference type="InterPro" id="IPR007374">
    <property type="entry name" value="ASCH_domain"/>
</dbReference>
<dbReference type="InterPro" id="IPR015947">
    <property type="entry name" value="PUA-like_sf"/>
</dbReference>
<accession>A0A284VJV8</accession>
<dbReference type="SUPFAM" id="SSF88697">
    <property type="entry name" value="PUA domain-like"/>
    <property type="match status" value="1"/>
</dbReference>
<gene>
    <name evidence="2" type="ORF">MNV_1210013</name>
</gene>
<proteinExistence type="predicted"/>
<organism evidence="2 3">
    <name type="scientific">Candidatus Methanoperedens nitratireducens</name>
    <dbReference type="NCBI Taxonomy" id="1392998"/>
    <lineage>
        <taxon>Archaea</taxon>
        <taxon>Methanobacteriati</taxon>
        <taxon>Methanobacteriota</taxon>
        <taxon>Stenosarchaea group</taxon>
        <taxon>Methanomicrobia</taxon>
        <taxon>Methanosarcinales</taxon>
        <taxon>ANME-2 cluster</taxon>
        <taxon>Candidatus Methanoperedentaceae</taxon>
        <taxon>Candidatus Methanoperedens</taxon>
    </lineage>
</organism>
<sequence>MILFKHAHIFPILIGLKTQTRRTWEKARVKPGSIHLAKTEMISKQFFARLRILTVYQEKLGDMTEQDAWEEGGYTLDGYRETFQKIYGFWDDNRIVWAVKFEIIDKRELIYT</sequence>
<dbReference type="CDD" id="cd06552">
    <property type="entry name" value="ASCH_yqfb_like"/>
    <property type="match status" value="1"/>
</dbReference>
<feature type="domain" description="ASCH" evidence="1">
    <location>
        <begin position="2"/>
        <end position="105"/>
    </location>
</feature>
<reference evidence="3" key="1">
    <citation type="submission" date="2017-06" db="EMBL/GenBank/DDBJ databases">
        <authorList>
            <person name="Cremers G."/>
        </authorList>
    </citation>
    <scope>NUCLEOTIDE SEQUENCE [LARGE SCALE GENOMIC DNA]</scope>
</reference>
<dbReference type="Pfam" id="PF04266">
    <property type="entry name" value="ASCH"/>
    <property type="match status" value="1"/>
</dbReference>
<dbReference type="RefSeq" id="WP_096203891.1">
    <property type="nucleotide sequence ID" value="NZ_FZMP01000026.1"/>
</dbReference>
<evidence type="ECO:0000313" key="2">
    <source>
        <dbReference type="EMBL" id="SNQ59530.1"/>
    </source>
</evidence>
<name>A0A284VJV8_9EURY</name>
<protein>
    <submittedName>
        <fullName evidence="2">ASCH domain protein</fullName>
    </submittedName>
</protein>
<dbReference type="SMART" id="SM01022">
    <property type="entry name" value="ASCH"/>
    <property type="match status" value="1"/>
</dbReference>
<evidence type="ECO:0000313" key="3">
    <source>
        <dbReference type="Proteomes" id="UP000218615"/>
    </source>
</evidence>
<dbReference type="AlphaFoldDB" id="A0A284VJV8"/>
<evidence type="ECO:0000259" key="1">
    <source>
        <dbReference type="SMART" id="SM01022"/>
    </source>
</evidence>
<dbReference type="Gene3D" id="2.30.130.30">
    <property type="entry name" value="Hypothetical protein"/>
    <property type="match status" value="1"/>
</dbReference>
<dbReference type="Proteomes" id="UP000218615">
    <property type="component" value="Unassembled WGS sequence"/>
</dbReference>
<dbReference type="EMBL" id="FZMP01000026">
    <property type="protein sequence ID" value="SNQ59530.1"/>
    <property type="molecule type" value="Genomic_DNA"/>
</dbReference>